<dbReference type="InParanoid" id="D3BTC0"/>
<dbReference type="PANTHER" id="PTHR46586">
    <property type="entry name" value="ANKYRIN REPEAT-CONTAINING PROTEIN"/>
    <property type="match status" value="1"/>
</dbReference>
<comment type="caution">
    <text evidence="1">The sequence shown here is derived from an EMBL/GenBank/DDBJ whole genome shotgun (WGS) entry which is preliminary data.</text>
</comment>
<protein>
    <recommendedName>
        <fullName evidence="3">Ankyrin repeat protein</fullName>
    </recommendedName>
</protein>
<dbReference type="Gene3D" id="1.25.40.20">
    <property type="entry name" value="Ankyrin repeat-containing domain"/>
    <property type="match status" value="1"/>
</dbReference>
<evidence type="ECO:0000313" key="2">
    <source>
        <dbReference type="Proteomes" id="UP000001396"/>
    </source>
</evidence>
<keyword evidence="2" id="KW-1185">Reference proteome</keyword>
<evidence type="ECO:0008006" key="3">
    <source>
        <dbReference type="Google" id="ProtNLM"/>
    </source>
</evidence>
<dbReference type="STRING" id="670386.D3BTC0"/>
<dbReference type="Proteomes" id="UP000001396">
    <property type="component" value="Unassembled WGS sequence"/>
</dbReference>
<dbReference type="GeneID" id="31366881"/>
<name>D3BTC0_HETP5</name>
<dbReference type="PANTHER" id="PTHR46586:SF5">
    <property type="match status" value="1"/>
</dbReference>
<dbReference type="InterPro" id="IPR052050">
    <property type="entry name" value="SecEffector_AnkRepeat"/>
</dbReference>
<dbReference type="InterPro" id="IPR036770">
    <property type="entry name" value="Ankyrin_rpt-contain_sf"/>
</dbReference>
<sequence>MNDKTVLSLTKFIERNRNLDTLVDISKNIIENVPNKAFWLSKLNGLTRTDKAIIALSTFMAVKMYISHLSRKSYLVDEFDHIMKLEEAKELMNKFITTTTSPDMNVIDVAYKYCNSKSMDKLTSLLKFCPSLRRHFQTEDFFNLILDSIKLIDERTKHQSIIDSPSQIPLYIISENEETISGASEAIVSLLQIRSLYANILISLSIRYENAPLSVIQNIVAVGTSQSVTFGLRRSMVKLLFNLKDCKENCFTIVAANGLMLTKFYDLLQYPGRDMDKKITLDVVSAIGFKSYEDSIKSLAASEKQLVVTTIKNYRSTTIQRHTLSILSTFLYSCYRTNSYLGSAAITGYLVVSRKISNRFSHNLTPTAVLMTTAMFVPNWKSTALVKSLTEILPTVYNNGNIAEVLTHNVTREYKDEELHILVPTMDIINDILSPTNNSPDTESPETMIAYGYLDLLKSYFDDKEYDYDIVRYNQKGYQYLEEKSYDLFKLALKSGSLEMIRYLFSLLMKDSNKLPITLLENASEYDRLDIIEYLCSVRSNWDYYEASTLSVDSGNLNILKYLTSRIDPNTRTIIAPGFKRVTQFERAALRGRLDMIEWLETNRSQDIQWSWMYENAISQGHIEVVRYLLSDRSSRLFPKSVNLINLAAKYNQLEIAKLLVELGDTKGCKSNTLDHCAKNGNLAMLKFLSENTTSGATYYAIDLACGAGSLDVLNWLVENRTEGFTDHALQLAIKNNCKLEIFDWMNENIEIIPQLSPKILKLAMKHSDIDRVKWIYDHCEEQPILKPSYFEEALIVNLRHDVARWLFNESNQRVAIRTDRTFKRIVDYAITHHLKADNKVDDDDYDQSLEPTGFQWITANFIFENEDLQNLLSIIKENPHYSFLVVDQNKM</sequence>
<dbReference type="RefSeq" id="XP_020427471.1">
    <property type="nucleotide sequence ID" value="XM_020582168.1"/>
</dbReference>
<dbReference type="AlphaFoldDB" id="D3BTC0"/>
<reference evidence="1 2" key="1">
    <citation type="journal article" date="2011" name="Genome Res.">
        <title>Phylogeny-wide analysis of social amoeba genomes highlights ancient origins for complex intercellular communication.</title>
        <authorList>
            <person name="Heidel A.J."/>
            <person name="Lawal H.M."/>
            <person name="Felder M."/>
            <person name="Schilde C."/>
            <person name="Helps N.R."/>
            <person name="Tunggal B."/>
            <person name="Rivero F."/>
            <person name="John U."/>
            <person name="Schleicher M."/>
            <person name="Eichinger L."/>
            <person name="Platzer M."/>
            <person name="Noegel A.A."/>
            <person name="Schaap P."/>
            <person name="Gloeckner G."/>
        </authorList>
    </citation>
    <scope>NUCLEOTIDE SEQUENCE [LARGE SCALE GENOMIC DNA]</scope>
    <source>
        <strain evidence="2">ATCC 26659 / Pp 5 / PN500</strain>
    </source>
</reference>
<evidence type="ECO:0000313" key="1">
    <source>
        <dbReference type="EMBL" id="EFA75337.1"/>
    </source>
</evidence>
<proteinExistence type="predicted"/>
<dbReference type="EMBL" id="ADBJ01000056">
    <property type="protein sequence ID" value="EFA75337.1"/>
    <property type="molecule type" value="Genomic_DNA"/>
</dbReference>
<accession>D3BTC0</accession>
<gene>
    <name evidence="1" type="ORF">PPL_11413</name>
</gene>
<dbReference type="SUPFAM" id="SSF48403">
    <property type="entry name" value="Ankyrin repeat"/>
    <property type="match status" value="1"/>
</dbReference>
<dbReference type="SUPFAM" id="SSF140860">
    <property type="entry name" value="Pseudo ankyrin repeat-like"/>
    <property type="match status" value="1"/>
</dbReference>
<organism evidence="1 2">
    <name type="scientific">Heterostelium pallidum (strain ATCC 26659 / Pp 5 / PN500)</name>
    <name type="common">Cellular slime mold</name>
    <name type="synonym">Polysphondylium pallidum</name>
    <dbReference type="NCBI Taxonomy" id="670386"/>
    <lineage>
        <taxon>Eukaryota</taxon>
        <taxon>Amoebozoa</taxon>
        <taxon>Evosea</taxon>
        <taxon>Eumycetozoa</taxon>
        <taxon>Dictyostelia</taxon>
        <taxon>Acytosteliales</taxon>
        <taxon>Acytosteliaceae</taxon>
        <taxon>Heterostelium</taxon>
    </lineage>
</organism>